<feature type="transmembrane region" description="Helical" evidence="6">
    <location>
        <begin position="300"/>
        <end position="317"/>
    </location>
</feature>
<sequence>MKEINIRNIAITFGVALIIWFIPAPEGVAGNAWHLFAIFAATILGIILKAAPMGTMCMMAIAFTALTQVAAPGDAGKSITKALSGFGDKVIWLIGISFFIARGFIKTGLGNRIAFLFIRIFGKSSLGLAYGLGLADVCLAPAIPSNTARGGGIIYPIMKSMAISFDSVPEKPETHRKLGSFLTLNSYYMNLIASSMFLTGTASNPMCQKFAANLGINITWMSWAAAGFVPGLVAFFVVPLVLYKLYPPELKKTGDAPKMAAQKLKEMGPISRNEWLMLLAFFILLALWIFGGALSIDATTTAFIGLTMLLLTSVLTWEDIKGEKGAWDTIVWFAVLVMMASSLNELGFIGWFSDLIKVKIGGLSWQVAFPVIIVVYFFSHYIFASATAHVAAMYAALLGVGVSLGIPPMLLAMMLGFLGSIYGVLTHYGHGPAPVFYGSGYVELKAWWLRGLEIGIVLLIIYMVVGGLWMKVLGYY</sequence>
<dbReference type="PANTHER" id="PTHR42826">
    <property type="entry name" value="DICARBOXYLATE TRANSPORTER 2.1, CHLOROPLASTIC"/>
    <property type="match status" value="1"/>
</dbReference>
<reference evidence="7 8" key="1">
    <citation type="submission" date="2014-07" db="EMBL/GenBank/DDBJ databases">
        <title>Genome of Chryseobacterium vrystaatense LMG 22846.</title>
        <authorList>
            <person name="Pipes S.E."/>
            <person name="Stropko S.J."/>
            <person name="Newman J.D."/>
        </authorList>
    </citation>
    <scope>NUCLEOTIDE SEQUENCE [LARGE SCALE GENOMIC DNA]</scope>
    <source>
        <strain evidence="7 8">LMG 22846</strain>
    </source>
</reference>
<dbReference type="InterPro" id="IPR001898">
    <property type="entry name" value="SLC13A/DASS"/>
</dbReference>
<dbReference type="InterPro" id="IPR030676">
    <property type="entry name" value="CitT-rel"/>
</dbReference>
<comment type="caution">
    <text evidence="7">The sequence shown here is derived from an EMBL/GenBank/DDBJ whole genome shotgun (WGS) entry which is preliminary data.</text>
</comment>
<evidence type="ECO:0000313" key="8">
    <source>
        <dbReference type="Proteomes" id="UP000028719"/>
    </source>
</evidence>
<feature type="transmembrane region" description="Helical" evidence="6">
    <location>
        <begin position="31"/>
        <end position="48"/>
    </location>
</feature>
<evidence type="ECO:0000313" key="7">
    <source>
        <dbReference type="EMBL" id="KFF25275.1"/>
    </source>
</evidence>
<evidence type="ECO:0000256" key="4">
    <source>
        <dbReference type="ARBA" id="ARBA00022989"/>
    </source>
</evidence>
<feature type="transmembrane region" description="Helical" evidence="6">
    <location>
        <begin position="448"/>
        <end position="470"/>
    </location>
</feature>
<feature type="transmembrane region" description="Helical" evidence="6">
    <location>
        <begin position="7"/>
        <end position="25"/>
    </location>
</feature>
<organism evidence="7 8">
    <name type="scientific">Chryseobacterium vrystaatense</name>
    <dbReference type="NCBI Taxonomy" id="307480"/>
    <lineage>
        <taxon>Bacteria</taxon>
        <taxon>Pseudomonadati</taxon>
        <taxon>Bacteroidota</taxon>
        <taxon>Flavobacteriia</taxon>
        <taxon>Flavobacteriales</taxon>
        <taxon>Weeksellaceae</taxon>
        <taxon>Chryseobacterium group</taxon>
        <taxon>Chryseobacterium</taxon>
    </lineage>
</organism>
<accession>A0ABR4UKA6</accession>
<comment type="similarity">
    <text evidence="2">Belongs to the SLC13A/DASS transporter (TC 2.A.47) family. DIT1 subfamily.</text>
</comment>
<evidence type="ECO:0000256" key="3">
    <source>
        <dbReference type="ARBA" id="ARBA00022692"/>
    </source>
</evidence>
<feature type="transmembrane region" description="Helical" evidence="6">
    <location>
        <begin position="329"/>
        <end position="351"/>
    </location>
</feature>
<feature type="transmembrane region" description="Helical" evidence="6">
    <location>
        <begin position="363"/>
        <end position="383"/>
    </location>
</feature>
<dbReference type="Proteomes" id="UP000028719">
    <property type="component" value="Unassembled WGS sequence"/>
</dbReference>
<protein>
    <submittedName>
        <fullName evidence="7">2-oxoglutarate translocator</fullName>
    </submittedName>
</protein>
<keyword evidence="8" id="KW-1185">Reference proteome</keyword>
<feature type="transmembrane region" description="Helical" evidence="6">
    <location>
        <begin position="220"/>
        <end position="243"/>
    </location>
</feature>
<dbReference type="NCBIfam" id="TIGR00785">
    <property type="entry name" value="dass"/>
    <property type="match status" value="1"/>
</dbReference>
<dbReference type="EMBL" id="JPRI01000005">
    <property type="protein sequence ID" value="KFF25275.1"/>
    <property type="molecule type" value="Genomic_DNA"/>
</dbReference>
<comment type="subcellular location">
    <subcellularLocation>
        <location evidence="1">Membrane</location>
        <topology evidence="1">Multi-pass membrane protein</topology>
    </subcellularLocation>
</comment>
<evidence type="ECO:0000256" key="5">
    <source>
        <dbReference type="ARBA" id="ARBA00023136"/>
    </source>
</evidence>
<feature type="transmembrane region" description="Helical" evidence="6">
    <location>
        <begin position="395"/>
        <end position="428"/>
    </location>
</feature>
<keyword evidence="4 6" id="KW-1133">Transmembrane helix</keyword>
<proteinExistence type="inferred from homology"/>
<keyword evidence="5 6" id="KW-0472">Membrane</keyword>
<evidence type="ECO:0000256" key="1">
    <source>
        <dbReference type="ARBA" id="ARBA00004141"/>
    </source>
</evidence>
<dbReference type="PIRSF" id="PIRSF002457">
    <property type="entry name" value="DASS"/>
    <property type="match status" value="1"/>
</dbReference>
<dbReference type="RefSeq" id="WP_034745423.1">
    <property type="nucleotide sequence ID" value="NZ_JPRI01000005.1"/>
</dbReference>
<evidence type="ECO:0000256" key="6">
    <source>
        <dbReference type="SAM" id="Phobius"/>
    </source>
</evidence>
<dbReference type="Pfam" id="PF00939">
    <property type="entry name" value="Na_sulph_symp"/>
    <property type="match status" value="1"/>
</dbReference>
<gene>
    <name evidence="7" type="ORF">IW16_14735</name>
</gene>
<feature type="transmembrane region" description="Helical" evidence="6">
    <location>
        <begin position="181"/>
        <end position="200"/>
    </location>
</feature>
<keyword evidence="3 6" id="KW-0812">Transmembrane</keyword>
<name>A0ABR4UKA6_9FLAO</name>
<evidence type="ECO:0000256" key="2">
    <source>
        <dbReference type="ARBA" id="ARBA00007349"/>
    </source>
</evidence>
<feature type="transmembrane region" description="Helical" evidence="6">
    <location>
        <begin position="275"/>
        <end position="294"/>
    </location>
</feature>